<keyword evidence="1" id="KW-0808">Transferase</keyword>
<comment type="caution">
    <text evidence="1">The sequence shown here is derived from an EMBL/GenBank/DDBJ whole genome shotgun (WGS) entry which is preliminary data.</text>
</comment>
<accession>A0A699SXW8</accession>
<proteinExistence type="predicted"/>
<sequence length="127" mass="14659">MIFSNSSPTLTPFGESDFFLEEIKDFLSDDSNPIEIEDYEFDMEGDILLIEKLLNEDPFKLPSMDIKVAEELKEKSSDEKPPEVELKELLPHLEYAFLGDENKWPVIISKDLSVDEKTAFLKVLKSR</sequence>
<dbReference type="GO" id="GO:0003964">
    <property type="term" value="F:RNA-directed DNA polymerase activity"/>
    <property type="evidence" value="ECO:0007669"/>
    <property type="project" value="UniProtKB-KW"/>
</dbReference>
<keyword evidence="1" id="KW-0695">RNA-directed DNA polymerase</keyword>
<evidence type="ECO:0000313" key="1">
    <source>
        <dbReference type="EMBL" id="GFD02985.1"/>
    </source>
</evidence>
<protein>
    <submittedName>
        <fullName evidence="1">Reverse transcriptase domain-containing protein</fullName>
    </submittedName>
</protein>
<name>A0A699SXW8_TANCI</name>
<dbReference type="EMBL" id="BKCJ011201849">
    <property type="protein sequence ID" value="GFD02985.1"/>
    <property type="molecule type" value="Genomic_DNA"/>
</dbReference>
<dbReference type="AlphaFoldDB" id="A0A699SXW8"/>
<organism evidence="1">
    <name type="scientific">Tanacetum cinerariifolium</name>
    <name type="common">Dalmatian daisy</name>
    <name type="synonym">Chrysanthemum cinerariifolium</name>
    <dbReference type="NCBI Taxonomy" id="118510"/>
    <lineage>
        <taxon>Eukaryota</taxon>
        <taxon>Viridiplantae</taxon>
        <taxon>Streptophyta</taxon>
        <taxon>Embryophyta</taxon>
        <taxon>Tracheophyta</taxon>
        <taxon>Spermatophyta</taxon>
        <taxon>Magnoliopsida</taxon>
        <taxon>eudicotyledons</taxon>
        <taxon>Gunneridae</taxon>
        <taxon>Pentapetalae</taxon>
        <taxon>asterids</taxon>
        <taxon>campanulids</taxon>
        <taxon>Asterales</taxon>
        <taxon>Asteraceae</taxon>
        <taxon>Asteroideae</taxon>
        <taxon>Anthemideae</taxon>
        <taxon>Anthemidinae</taxon>
        <taxon>Tanacetum</taxon>
    </lineage>
</organism>
<gene>
    <name evidence="1" type="ORF">Tci_874954</name>
</gene>
<feature type="non-terminal residue" evidence="1">
    <location>
        <position position="127"/>
    </location>
</feature>
<keyword evidence="1" id="KW-0548">Nucleotidyltransferase</keyword>
<reference evidence="1" key="1">
    <citation type="journal article" date="2019" name="Sci. Rep.">
        <title>Draft genome of Tanacetum cinerariifolium, the natural source of mosquito coil.</title>
        <authorList>
            <person name="Yamashiro T."/>
            <person name="Shiraishi A."/>
            <person name="Satake H."/>
            <person name="Nakayama K."/>
        </authorList>
    </citation>
    <scope>NUCLEOTIDE SEQUENCE</scope>
</reference>